<evidence type="ECO:0000256" key="1">
    <source>
        <dbReference type="SAM" id="Phobius"/>
    </source>
</evidence>
<accession>A0A1A9ASB4</accession>
<organism evidence="3 4">
    <name type="scientific">Plasmodium ovale wallikeri</name>
    <dbReference type="NCBI Taxonomy" id="864142"/>
    <lineage>
        <taxon>Eukaryota</taxon>
        <taxon>Sar</taxon>
        <taxon>Alveolata</taxon>
        <taxon>Apicomplexa</taxon>
        <taxon>Aconoidasida</taxon>
        <taxon>Haemosporida</taxon>
        <taxon>Plasmodiidae</taxon>
        <taxon>Plasmodium</taxon>
        <taxon>Plasmodium (Plasmodium)</taxon>
    </lineage>
</organism>
<dbReference type="Proteomes" id="UP000078555">
    <property type="component" value="Unassembled WGS sequence"/>
</dbReference>
<keyword evidence="1" id="KW-0812">Transmembrane</keyword>
<protein>
    <submittedName>
        <fullName evidence="3">Uncharacterized protein</fullName>
    </submittedName>
</protein>
<dbReference type="EMBL" id="FLRE01002870">
    <property type="protein sequence ID" value="SBT59113.1"/>
    <property type="molecule type" value="Genomic_DNA"/>
</dbReference>
<evidence type="ECO:0000313" key="4">
    <source>
        <dbReference type="Proteomes" id="UP000078550"/>
    </source>
</evidence>
<reference evidence="5" key="2">
    <citation type="submission" date="2016-05" db="EMBL/GenBank/DDBJ databases">
        <authorList>
            <person name="Naeem R."/>
        </authorList>
    </citation>
    <scope>NUCLEOTIDE SEQUENCE [LARGE SCALE GENOMIC DNA]</scope>
</reference>
<dbReference type="AlphaFoldDB" id="A0A1A9ASB4"/>
<evidence type="ECO:0000313" key="3">
    <source>
        <dbReference type="EMBL" id="SBT59113.1"/>
    </source>
</evidence>
<evidence type="ECO:0000313" key="2">
    <source>
        <dbReference type="EMBL" id="SBT33389.1"/>
    </source>
</evidence>
<reference evidence="4" key="3">
    <citation type="submission" date="2016-05" db="EMBL/GenBank/DDBJ databases">
        <authorList>
            <person name="Naeem Raeece"/>
        </authorList>
    </citation>
    <scope>NUCLEOTIDE SEQUENCE [LARGE SCALE GENOMIC DNA]</scope>
</reference>
<evidence type="ECO:0000313" key="5">
    <source>
        <dbReference type="Proteomes" id="UP000078555"/>
    </source>
</evidence>
<name>A0A1A9ASB4_PLAOA</name>
<dbReference type="Proteomes" id="UP000078550">
    <property type="component" value="Unassembled WGS sequence"/>
</dbReference>
<proteinExistence type="predicted"/>
<keyword evidence="1" id="KW-1133">Transmembrane helix</keyword>
<reference evidence="3" key="1">
    <citation type="submission" date="2016-05" db="EMBL/GenBank/DDBJ databases">
        <authorList>
            <person name="Lavstsen T."/>
            <person name="Jespersen J.S."/>
        </authorList>
    </citation>
    <scope>NUCLEOTIDE SEQUENCE [LARGE SCALE GENOMIC DNA]</scope>
</reference>
<keyword evidence="5" id="KW-1185">Reference proteome</keyword>
<dbReference type="EMBL" id="FLRD01000056">
    <property type="protein sequence ID" value="SBT33389.1"/>
    <property type="molecule type" value="Genomic_DNA"/>
</dbReference>
<gene>
    <name evidence="2" type="ORF">POVWA1_016870</name>
    <name evidence="3" type="ORF">POVWA2_091820</name>
</gene>
<sequence length="68" mass="8172">MLNILFFPKIIGLKILTLWMVPNILKPLVLLLHHFLRHKVYMVKSLLLKMNHLKEKNYVLKETLQGMY</sequence>
<keyword evidence="1" id="KW-0472">Membrane</keyword>
<feature type="transmembrane region" description="Helical" evidence="1">
    <location>
        <begin position="15"/>
        <end position="36"/>
    </location>
</feature>